<dbReference type="GeneID" id="20212310"/>
<dbReference type="CTD" id="20212310"/>
<dbReference type="HOGENOM" id="CLU_002356_0_1_1"/>
<dbReference type="Pfam" id="PF06367">
    <property type="entry name" value="Drf_FH3"/>
    <property type="match status" value="1"/>
</dbReference>
<dbReference type="EMBL" id="AMQM01005292">
    <property type="status" value="NOT_ANNOTATED_CDS"/>
    <property type="molecule type" value="Genomic_DNA"/>
</dbReference>
<evidence type="ECO:0000313" key="9">
    <source>
        <dbReference type="EnsemblMetazoa" id="HelroP192510"/>
    </source>
</evidence>
<reference evidence="8 10" key="2">
    <citation type="journal article" date="2013" name="Nature">
        <title>Insights into bilaterian evolution from three spiralian genomes.</title>
        <authorList>
            <person name="Simakov O."/>
            <person name="Marletaz F."/>
            <person name="Cho S.J."/>
            <person name="Edsinger-Gonzales E."/>
            <person name="Havlak P."/>
            <person name="Hellsten U."/>
            <person name="Kuo D.H."/>
            <person name="Larsson T."/>
            <person name="Lv J."/>
            <person name="Arendt D."/>
            <person name="Savage R."/>
            <person name="Osoegawa K."/>
            <person name="de Jong P."/>
            <person name="Grimwood J."/>
            <person name="Chapman J.A."/>
            <person name="Shapiro H."/>
            <person name="Aerts A."/>
            <person name="Otillar R.P."/>
            <person name="Terry A.Y."/>
            <person name="Boore J.L."/>
            <person name="Grigoriev I.V."/>
            <person name="Lindberg D.R."/>
            <person name="Seaver E.C."/>
            <person name="Weisblat D.A."/>
            <person name="Putnam N.H."/>
            <person name="Rokhsar D.S."/>
        </authorList>
    </citation>
    <scope>NUCLEOTIDE SEQUENCE</scope>
</reference>
<feature type="region of interest" description="Disordered" evidence="4">
    <location>
        <begin position="956"/>
        <end position="1047"/>
    </location>
</feature>
<keyword evidence="2 3" id="KW-0175">Coiled coil</keyword>
<name>T1FU14_HELRO</name>
<dbReference type="EMBL" id="KB096864">
    <property type="protein sequence ID" value="ESO00975.1"/>
    <property type="molecule type" value="Genomic_DNA"/>
</dbReference>
<dbReference type="PANTHER" id="PTHR45691">
    <property type="entry name" value="PROTEIN DIAPHANOUS"/>
    <property type="match status" value="1"/>
</dbReference>
<dbReference type="Gene3D" id="1.10.238.150">
    <property type="entry name" value="Formin, FH3 diaphanous domain"/>
    <property type="match status" value="1"/>
</dbReference>
<evidence type="ECO:0000256" key="1">
    <source>
        <dbReference type="ARBA" id="ARBA00008214"/>
    </source>
</evidence>
<dbReference type="STRING" id="6412.T1FU14"/>
<dbReference type="InterPro" id="IPR015425">
    <property type="entry name" value="FH2_Formin"/>
</dbReference>
<feature type="compositionally biased region" description="Pro residues" evidence="4">
    <location>
        <begin position="495"/>
        <end position="522"/>
    </location>
</feature>
<dbReference type="GO" id="GO:0031267">
    <property type="term" value="F:small GTPase binding"/>
    <property type="evidence" value="ECO:0007669"/>
    <property type="project" value="InterPro"/>
</dbReference>
<dbReference type="InterPro" id="IPR016024">
    <property type="entry name" value="ARM-type_fold"/>
</dbReference>
<dbReference type="Gene3D" id="1.10.20.40">
    <property type="entry name" value="Formin, diaphanous GTPase-binding domain"/>
    <property type="match status" value="1"/>
</dbReference>
<evidence type="ECO:0000259" key="6">
    <source>
        <dbReference type="PROSITE" id="PS51232"/>
    </source>
</evidence>
<dbReference type="KEGG" id="hro:HELRODRAFT_192510"/>
<dbReference type="Proteomes" id="UP000015101">
    <property type="component" value="Unassembled WGS sequence"/>
</dbReference>
<feature type="domain" description="DAD" evidence="5">
    <location>
        <begin position="935"/>
        <end position="969"/>
    </location>
</feature>
<proteinExistence type="inferred from homology"/>
<dbReference type="InterPro" id="IPR010473">
    <property type="entry name" value="GTPase-bd"/>
</dbReference>
<dbReference type="SMART" id="SM01139">
    <property type="entry name" value="Drf_FH3"/>
    <property type="match status" value="1"/>
</dbReference>
<dbReference type="InterPro" id="IPR044933">
    <property type="entry name" value="DIA_GBD_sf"/>
</dbReference>
<reference evidence="10" key="1">
    <citation type="submission" date="2012-12" db="EMBL/GenBank/DDBJ databases">
        <authorList>
            <person name="Hellsten U."/>
            <person name="Grimwood J."/>
            <person name="Chapman J.A."/>
            <person name="Shapiro H."/>
            <person name="Aerts A."/>
            <person name="Otillar R.P."/>
            <person name="Terry A.Y."/>
            <person name="Boore J.L."/>
            <person name="Simakov O."/>
            <person name="Marletaz F."/>
            <person name="Cho S.-J."/>
            <person name="Edsinger-Gonzales E."/>
            <person name="Havlak P."/>
            <person name="Kuo D.-H."/>
            <person name="Larsson T."/>
            <person name="Lv J."/>
            <person name="Arendt D."/>
            <person name="Savage R."/>
            <person name="Osoegawa K."/>
            <person name="de Jong P."/>
            <person name="Lindberg D.R."/>
            <person name="Seaver E.C."/>
            <person name="Weisblat D.A."/>
            <person name="Putnam N.H."/>
            <person name="Grigoriev I.V."/>
            <person name="Rokhsar D.S."/>
        </authorList>
    </citation>
    <scope>NUCLEOTIDE SEQUENCE</scope>
</reference>
<evidence type="ECO:0008006" key="11">
    <source>
        <dbReference type="Google" id="ProtNLM"/>
    </source>
</evidence>
<evidence type="ECO:0000313" key="10">
    <source>
        <dbReference type="Proteomes" id="UP000015101"/>
    </source>
</evidence>
<feature type="compositionally biased region" description="Basic and acidic residues" evidence="4">
    <location>
        <begin position="902"/>
        <end position="921"/>
    </location>
</feature>
<evidence type="ECO:0000259" key="7">
    <source>
        <dbReference type="PROSITE" id="PS51444"/>
    </source>
</evidence>
<dbReference type="GO" id="GO:0003779">
    <property type="term" value="F:actin binding"/>
    <property type="evidence" value="ECO:0007669"/>
    <property type="project" value="InterPro"/>
</dbReference>
<dbReference type="FunCoup" id="T1FU14">
    <property type="interactions" value="294"/>
</dbReference>
<dbReference type="OrthoDB" id="1104827at2759"/>
<sequence length="1219" mass="138559">MDFRNNRNKKPTSILDKFSSLRSLEKRKKSNRYNDVAGENLQQLHIIQQKINQLSEHDVQLKFEQMLDDMNLSDEKKAPLRLKTTEQKRAMLAMHFKGSMLSHSKVDTVDEFIYEMNRNDLRGGARYGIISSLRVALTNNPVSQSEKRSTLECIKCLSAYSNNKYGLMQLIKHDEALVLLCRCVDVRDAPSMLEAVKLIAAISLVPPDGLDKVLEAISICGELRCQERFLPIVQGLNLKDIQIKIACLQLTNAIISTADELHFRLHLRNEFLRNGLIDLLPSLERHPNDEIQSQVRIFLEHKDYDAEEFSHRYDNLRLDMDDPRECFELLMSSTVDTPSENYFLSILQHLLIIREDSYARPQYYQLIEECVTQIVLHRNGCDPDFRYNRRFHVDVEPLLGKLSSEDSCEFAGSSTNLNSMLGPPRQFRQKLEEVMTIRQELEAKVGSLEAKVKGYEEEIQILKSKISGDIGSTISSALLNNIPSSSQTTNQTNVPVPPPPPFAGIPFAPPIPGSIHPPPPPIAGLHSSVVKLPDFVKPKKKYNPSTQMKRANWVKINPSALQPDSFWLRLDEEKFASVELFNQLTSNFAFKTSDKPESSDPVEKAFKKVKELKVLDSKSAQNLSILLGSIKVPYEEIKRRILQVDESKLTLSFIDQLIKLLPPRDQINKLALLKDHYQELSEPEQFAVVEMVASLVAMEEVRNSTKLADVMGIILLLGNYMNAGSRNEQTIGFEMNFISKLVNTKSTDNSQTLMHFMVQYVQNHHPPLIDFYLELSHVEKAARVSEDLLQKAVVQMCKQVEQLDIDLKNAEREHNSCKNNNANDCDDRFVQVMTPFLVESSNQCSLLEGMHKNMLNRYQDISKYFCYDYKRYSMEEMFADLKLFIEHFQQAKKDLDRLKEQEEKMKRQKEMLMRQEEEREEKRKRKKMIIDINADDDQEGVMDNLLEALKTGSAFHVSRERKERRKNPRIAGAERRAQLVRSRSRQNVLSPQSPGLNATTSTPSTTPASKTTATPSTLTTKLSPQQQQQQFKKPHQSEQQRKYKEQHPSGLKTILFHDDDDHVDGGGDASLNATIIKASDKKSPKPSSISSSQTTAARSNKPNTQRTQFTTQQQQQQFKTSSSPSTSFKKTSPSKYSPSPSSTSPVKMKTSNTSPSSSSKYTKQMQQTTNYKKIIPTASSSSQPPPPSSSSQPQPSSSSSPSSSSLSEAQRLLDRLRAM</sequence>
<dbReference type="Gene3D" id="1.20.58.630">
    <property type="match status" value="1"/>
</dbReference>
<dbReference type="PROSITE" id="PS51444">
    <property type="entry name" value="FH2"/>
    <property type="match status" value="1"/>
</dbReference>
<dbReference type="SUPFAM" id="SSF48371">
    <property type="entry name" value="ARM repeat"/>
    <property type="match status" value="1"/>
</dbReference>
<feature type="compositionally biased region" description="Polar residues" evidence="4">
    <location>
        <begin position="985"/>
        <end position="998"/>
    </location>
</feature>
<evidence type="ECO:0000256" key="2">
    <source>
        <dbReference type="ARBA" id="ARBA00023054"/>
    </source>
</evidence>
<dbReference type="EnsemblMetazoa" id="HelroT192510">
    <property type="protein sequence ID" value="HelroP192510"/>
    <property type="gene ID" value="HelroG192510"/>
</dbReference>
<dbReference type="Pfam" id="PF02181">
    <property type="entry name" value="FH2"/>
    <property type="match status" value="2"/>
</dbReference>
<feature type="compositionally biased region" description="Low complexity" evidence="4">
    <location>
        <begin position="999"/>
        <end position="1031"/>
    </location>
</feature>
<dbReference type="GO" id="GO:0030041">
    <property type="term" value="P:actin filament polymerization"/>
    <property type="evidence" value="ECO:0000318"/>
    <property type="project" value="GO_Central"/>
</dbReference>
<evidence type="ECO:0000256" key="3">
    <source>
        <dbReference type="SAM" id="Coils"/>
    </source>
</evidence>
<dbReference type="SMART" id="SM01140">
    <property type="entry name" value="Drf_GBD"/>
    <property type="match status" value="1"/>
</dbReference>
<feature type="domain" description="GBD/FH3" evidence="6">
    <location>
        <begin position="39"/>
        <end position="382"/>
    </location>
</feature>
<dbReference type="Pfam" id="PF06371">
    <property type="entry name" value="Drf_GBD"/>
    <property type="match status" value="1"/>
</dbReference>
<reference evidence="9" key="3">
    <citation type="submission" date="2015-06" db="UniProtKB">
        <authorList>
            <consortium name="EnsemblMetazoa"/>
        </authorList>
    </citation>
    <scope>IDENTIFICATION</scope>
</reference>
<dbReference type="InterPro" id="IPR014768">
    <property type="entry name" value="GBD/FH3_dom"/>
</dbReference>
<dbReference type="InParanoid" id="T1FU14"/>
<dbReference type="InterPro" id="IPR011989">
    <property type="entry name" value="ARM-like"/>
</dbReference>
<dbReference type="PROSITE" id="PS51231">
    <property type="entry name" value="DAD"/>
    <property type="match status" value="1"/>
</dbReference>
<accession>T1FU14</accession>
<dbReference type="SMART" id="SM00498">
    <property type="entry name" value="FH2"/>
    <property type="match status" value="1"/>
</dbReference>
<feature type="region of interest" description="Disordered" evidence="4">
    <location>
        <begin position="1076"/>
        <end position="1219"/>
    </location>
</feature>
<dbReference type="InterPro" id="IPR014767">
    <property type="entry name" value="DAD_dom"/>
</dbReference>
<feature type="coiled-coil region" evidence="3">
    <location>
        <begin position="431"/>
        <end position="465"/>
    </location>
</feature>
<dbReference type="InterPro" id="IPR010472">
    <property type="entry name" value="FH3_dom"/>
</dbReference>
<dbReference type="eggNOG" id="KOG1924">
    <property type="taxonomic scope" value="Eukaryota"/>
</dbReference>
<feature type="region of interest" description="Disordered" evidence="4">
    <location>
        <begin position="482"/>
        <end position="522"/>
    </location>
</feature>
<dbReference type="InterPro" id="IPR051412">
    <property type="entry name" value="Formin_Homology_Diaphanous_sf"/>
</dbReference>
<dbReference type="PANTHER" id="PTHR45691:SF6">
    <property type="entry name" value="PROTEIN DIAPHANOUS"/>
    <property type="match status" value="1"/>
</dbReference>
<dbReference type="InterPro" id="IPR042201">
    <property type="entry name" value="FH2_Formin_sf"/>
</dbReference>
<gene>
    <name evidence="9" type="primary">20212310</name>
    <name evidence="8" type="ORF">HELRODRAFT_192510</name>
</gene>
<feature type="domain" description="FH2" evidence="7">
    <location>
        <begin position="522"/>
        <end position="914"/>
    </location>
</feature>
<feature type="compositionally biased region" description="Low complexity" evidence="4">
    <location>
        <begin position="1189"/>
        <end position="1205"/>
    </location>
</feature>
<evidence type="ECO:0000259" key="5">
    <source>
        <dbReference type="PROSITE" id="PS51231"/>
    </source>
</evidence>
<dbReference type="Gene3D" id="1.25.10.10">
    <property type="entry name" value="Leucine-rich Repeat Variant"/>
    <property type="match status" value="1"/>
</dbReference>
<feature type="compositionally biased region" description="Low complexity" evidence="4">
    <location>
        <begin position="1104"/>
        <end position="1163"/>
    </location>
</feature>
<dbReference type="RefSeq" id="XP_009021146.1">
    <property type="nucleotide sequence ID" value="XM_009022898.1"/>
</dbReference>
<organism evidence="9 10">
    <name type="scientific">Helobdella robusta</name>
    <name type="common">Californian leech</name>
    <dbReference type="NCBI Taxonomy" id="6412"/>
    <lineage>
        <taxon>Eukaryota</taxon>
        <taxon>Metazoa</taxon>
        <taxon>Spiralia</taxon>
        <taxon>Lophotrochozoa</taxon>
        <taxon>Annelida</taxon>
        <taxon>Clitellata</taxon>
        <taxon>Hirudinea</taxon>
        <taxon>Rhynchobdellida</taxon>
        <taxon>Glossiphoniidae</taxon>
        <taxon>Helobdella</taxon>
    </lineage>
</organism>
<dbReference type="AlphaFoldDB" id="T1FU14"/>
<protein>
    <recommendedName>
        <fullName evidence="11">FH2 domain-containing protein</fullName>
    </recommendedName>
</protein>
<dbReference type="Gene3D" id="6.10.30.30">
    <property type="match status" value="1"/>
</dbReference>
<evidence type="ECO:0000256" key="4">
    <source>
        <dbReference type="SAM" id="MobiDB-lite"/>
    </source>
</evidence>
<feature type="compositionally biased region" description="Polar residues" evidence="4">
    <location>
        <begin position="482"/>
        <end position="493"/>
    </location>
</feature>
<comment type="similarity">
    <text evidence="1">Belongs to the formin homology family. Diaphanous subfamily.</text>
</comment>
<feature type="compositionally biased region" description="Polar residues" evidence="4">
    <location>
        <begin position="1093"/>
        <end position="1103"/>
    </location>
</feature>
<dbReference type="Gene3D" id="1.20.58.2220">
    <property type="entry name" value="Formin, FH2 domain"/>
    <property type="match status" value="1"/>
</dbReference>
<dbReference type="GO" id="GO:0005884">
    <property type="term" value="C:actin filament"/>
    <property type="evidence" value="ECO:0000318"/>
    <property type="project" value="GO_Central"/>
</dbReference>
<dbReference type="SUPFAM" id="SSF101447">
    <property type="entry name" value="Formin homology 2 domain (FH2 domain)"/>
    <property type="match status" value="1"/>
</dbReference>
<evidence type="ECO:0000313" key="8">
    <source>
        <dbReference type="EMBL" id="ESO00975.1"/>
    </source>
</evidence>
<feature type="coiled-coil region" evidence="3">
    <location>
        <begin position="793"/>
        <end position="820"/>
    </location>
</feature>
<keyword evidence="10" id="KW-1185">Reference proteome</keyword>
<dbReference type="OMA" id="FESHANV"/>
<feature type="region of interest" description="Disordered" evidence="4">
    <location>
        <begin position="902"/>
        <end position="925"/>
    </location>
</feature>
<dbReference type="PROSITE" id="PS51232">
    <property type="entry name" value="GBD_FH3"/>
    <property type="match status" value="1"/>
</dbReference>
<feature type="compositionally biased region" description="Basic and acidic residues" evidence="4">
    <location>
        <begin position="1035"/>
        <end position="1047"/>
    </location>
</feature>